<gene>
    <name evidence="2" type="ORF">BSO15_07850</name>
</gene>
<evidence type="ECO:0000313" key="3">
    <source>
        <dbReference type="Proteomes" id="UP000242412"/>
    </source>
</evidence>
<comment type="caution">
    <text evidence="2">The sequence shown here is derived from an EMBL/GenBank/DDBJ whole genome shotgun (WGS) entry which is preliminary data.</text>
</comment>
<organism evidence="2 3">
    <name type="scientific">Haemophilus parainfluenzae</name>
    <dbReference type="NCBI Taxonomy" id="729"/>
    <lineage>
        <taxon>Bacteria</taxon>
        <taxon>Pseudomonadati</taxon>
        <taxon>Pseudomonadota</taxon>
        <taxon>Gammaproteobacteria</taxon>
        <taxon>Pasteurellales</taxon>
        <taxon>Pasteurellaceae</taxon>
        <taxon>Haemophilus</taxon>
    </lineage>
</organism>
<dbReference type="InterPro" id="IPR044927">
    <property type="entry name" value="Endonuclea_NS_2"/>
</dbReference>
<evidence type="ECO:0000259" key="1">
    <source>
        <dbReference type="Pfam" id="PF13930"/>
    </source>
</evidence>
<evidence type="ECO:0000313" key="2">
    <source>
        <dbReference type="EMBL" id="OLV26353.1"/>
    </source>
</evidence>
<feature type="domain" description="Type VII secretion system protein EssD-like" evidence="1">
    <location>
        <begin position="143"/>
        <end position="239"/>
    </location>
</feature>
<reference evidence="2 3" key="1">
    <citation type="submission" date="2016-11" db="EMBL/GenBank/DDBJ databases">
        <title>Simultaneous identification of Haemophilus influenzae and Haemophilus haemolyticus using TaqMan real-time PCR.</title>
        <authorList>
            <person name="Price E.P."/>
            <person name="Sarovich D.S."/>
            <person name="Harris T.M."/>
            <person name="Spargo J.C."/>
            <person name="Nosworthy E."/>
            <person name="Beissbarth J."/>
            <person name="Chang A.B."/>
            <person name="Smith-Vaughan H.C."/>
        </authorList>
    </citation>
    <scope>NUCLEOTIDE SEQUENCE [LARGE SCALE GENOMIC DNA]</scope>
    <source>
        <strain evidence="2 3">60884 B Hi-2</strain>
    </source>
</reference>
<dbReference type="AlphaFoldDB" id="A0AB36IMC6"/>
<dbReference type="Proteomes" id="UP000242412">
    <property type="component" value="Unassembled WGS sequence"/>
</dbReference>
<proteinExistence type="predicted"/>
<dbReference type="EMBL" id="MPJJ01000009">
    <property type="protein sequence ID" value="OLV26353.1"/>
    <property type="molecule type" value="Genomic_DNA"/>
</dbReference>
<protein>
    <recommendedName>
        <fullName evidence="1">Type VII secretion system protein EssD-like domain-containing protein</fullName>
    </recommendedName>
</protein>
<sequence length="260" mass="29370">MGKLSAYNLTVETDYTYFIKGANSDLDGVWVHNDCYISIPKEAKVAGNINGYKAYTFTENGETKIVIQTGERRFETLDQPKALDPTLNGSQTKTIKVDFDESRIKNSEAHKIVNDLDVNTRYELSNGTKFKTNDYGYVEEITFKPIDKKMPRTSQQTTIGYLGEIGDVGGHIQACRHGGTCDRYNLFPQNGNFNNSSYKVYFENIVKKAVDKGQALDVVIKFERSTLNSPRPDKLRVMISVEGSKYRYVNVFKNQYGGGK</sequence>
<accession>A0AB36IMC6</accession>
<dbReference type="Pfam" id="PF13930">
    <property type="entry name" value="Endonuclea_NS_2"/>
    <property type="match status" value="1"/>
</dbReference>
<name>A0AB36IMC6_HAEPA</name>